<keyword evidence="3" id="KW-1185">Reference proteome</keyword>
<feature type="non-terminal residue" evidence="2">
    <location>
        <position position="1"/>
    </location>
</feature>
<dbReference type="Proteomes" id="UP001432322">
    <property type="component" value="Unassembled WGS sequence"/>
</dbReference>
<name>A0AAV5W4R5_9BILA</name>
<feature type="non-terminal residue" evidence="2">
    <location>
        <position position="168"/>
    </location>
</feature>
<feature type="coiled-coil region" evidence="1">
    <location>
        <begin position="97"/>
        <end position="140"/>
    </location>
</feature>
<gene>
    <name evidence="2" type="ORF">PFISCL1PPCAC_16972</name>
</gene>
<proteinExistence type="predicted"/>
<reference evidence="2" key="1">
    <citation type="submission" date="2023-10" db="EMBL/GenBank/DDBJ databases">
        <title>Genome assembly of Pristionchus species.</title>
        <authorList>
            <person name="Yoshida K."/>
            <person name="Sommer R.J."/>
        </authorList>
    </citation>
    <scope>NUCLEOTIDE SEQUENCE</scope>
    <source>
        <strain evidence="2">RS5133</strain>
    </source>
</reference>
<evidence type="ECO:0000313" key="3">
    <source>
        <dbReference type="Proteomes" id="UP001432322"/>
    </source>
</evidence>
<protein>
    <submittedName>
        <fullName evidence="2">Uncharacterized protein</fullName>
    </submittedName>
</protein>
<keyword evidence="1" id="KW-0175">Coiled coil</keyword>
<dbReference type="AlphaFoldDB" id="A0AAV5W4R5"/>
<evidence type="ECO:0000256" key="1">
    <source>
        <dbReference type="SAM" id="Coils"/>
    </source>
</evidence>
<dbReference type="EMBL" id="BTSY01000004">
    <property type="protein sequence ID" value="GMT25675.1"/>
    <property type="molecule type" value="Genomic_DNA"/>
</dbReference>
<organism evidence="2 3">
    <name type="scientific">Pristionchus fissidentatus</name>
    <dbReference type="NCBI Taxonomy" id="1538716"/>
    <lineage>
        <taxon>Eukaryota</taxon>
        <taxon>Metazoa</taxon>
        <taxon>Ecdysozoa</taxon>
        <taxon>Nematoda</taxon>
        <taxon>Chromadorea</taxon>
        <taxon>Rhabditida</taxon>
        <taxon>Rhabditina</taxon>
        <taxon>Diplogasteromorpha</taxon>
        <taxon>Diplogasteroidea</taxon>
        <taxon>Neodiplogasteridae</taxon>
        <taxon>Pristionchus</taxon>
    </lineage>
</organism>
<sequence length="168" mass="19916">TFANDNSPLVFFCPYEMNSCSLFVLDTTTMEILSLKLQERMNNSIYQYYFVAGVHEGEITMRRTTRTEVGDKEELTFEICNAKFPEALKNCEKAALARDIREKIKREENERRFAEVDQKMNSMNDEMNQMRLKIDELERKYLIFFLQNTKLKDQVAESNGKYKKLLMM</sequence>
<comment type="caution">
    <text evidence="2">The sequence shown here is derived from an EMBL/GenBank/DDBJ whole genome shotgun (WGS) entry which is preliminary data.</text>
</comment>
<accession>A0AAV5W4R5</accession>
<evidence type="ECO:0000313" key="2">
    <source>
        <dbReference type="EMBL" id="GMT25675.1"/>
    </source>
</evidence>